<sequence length="170" mass="18579">MVSLSGLKGRSFSMVLRMWPVGGPPLPPVLRGYIRFSPRAKETVISGLCLFPLWFYKFLWYIQNIYFTAPWQRLGTRLPSPPRVPTGQGASVPVWVAWCTLCPLGTGCPTGEAARSPTAVGLSHQQDRDSASRCGWIEVGRCLQWAGRPTGEATRSLTAIGLTTEASAAR</sequence>
<dbReference type="Proteomes" id="UP000770661">
    <property type="component" value="Unassembled WGS sequence"/>
</dbReference>
<gene>
    <name evidence="1" type="ORF">GWK47_053620</name>
</gene>
<proteinExistence type="predicted"/>
<accession>A0A8J4Y0G3</accession>
<comment type="caution">
    <text evidence="1">The sequence shown here is derived from an EMBL/GenBank/DDBJ whole genome shotgun (WGS) entry which is preliminary data.</text>
</comment>
<dbReference type="EMBL" id="JACEEZ010017000">
    <property type="protein sequence ID" value="KAG0717853.1"/>
    <property type="molecule type" value="Genomic_DNA"/>
</dbReference>
<name>A0A8J4Y0G3_CHIOP</name>
<keyword evidence="2" id="KW-1185">Reference proteome</keyword>
<dbReference type="AlphaFoldDB" id="A0A8J4Y0G3"/>
<organism evidence="1 2">
    <name type="scientific">Chionoecetes opilio</name>
    <name type="common">Atlantic snow crab</name>
    <name type="synonym">Cancer opilio</name>
    <dbReference type="NCBI Taxonomy" id="41210"/>
    <lineage>
        <taxon>Eukaryota</taxon>
        <taxon>Metazoa</taxon>
        <taxon>Ecdysozoa</taxon>
        <taxon>Arthropoda</taxon>
        <taxon>Crustacea</taxon>
        <taxon>Multicrustacea</taxon>
        <taxon>Malacostraca</taxon>
        <taxon>Eumalacostraca</taxon>
        <taxon>Eucarida</taxon>
        <taxon>Decapoda</taxon>
        <taxon>Pleocyemata</taxon>
        <taxon>Brachyura</taxon>
        <taxon>Eubrachyura</taxon>
        <taxon>Majoidea</taxon>
        <taxon>Majidae</taxon>
        <taxon>Chionoecetes</taxon>
    </lineage>
</organism>
<evidence type="ECO:0000313" key="2">
    <source>
        <dbReference type="Proteomes" id="UP000770661"/>
    </source>
</evidence>
<protein>
    <submittedName>
        <fullName evidence="1">Uncharacterized protein</fullName>
    </submittedName>
</protein>
<reference evidence="1" key="1">
    <citation type="submission" date="2020-07" db="EMBL/GenBank/DDBJ databases">
        <title>The High-quality genome of the commercially important snow crab, Chionoecetes opilio.</title>
        <authorList>
            <person name="Jeong J.-H."/>
            <person name="Ryu S."/>
        </authorList>
    </citation>
    <scope>NUCLEOTIDE SEQUENCE</scope>
    <source>
        <strain evidence="1">MADBK_172401_WGS</strain>
        <tissue evidence="1">Digestive gland</tissue>
    </source>
</reference>
<evidence type="ECO:0000313" key="1">
    <source>
        <dbReference type="EMBL" id="KAG0717853.1"/>
    </source>
</evidence>